<protein>
    <submittedName>
        <fullName evidence="1">Uncharacterized protein</fullName>
    </submittedName>
</protein>
<comment type="caution">
    <text evidence="1">The sequence shown here is derived from an EMBL/GenBank/DDBJ whole genome shotgun (WGS) entry which is preliminary data.</text>
</comment>
<organism evidence="1 2">
    <name type="scientific">Bacillus cereus HuB4-4</name>
    <dbReference type="NCBI Taxonomy" id="1053211"/>
    <lineage>
        <taxon>Bacteria</taxon>
        <taxon>Bacillati</taxon>
        <taxon>Bacillota</taxon>
        <taxon>Bacilli</taxon>
        <taxon>Bacillales</taxon>
        <taxon>Bacillaceae</taxon>
        <taxon>Bacillus</taxon>
        <taxon>Bacillus cereus group</taxon>
    </lineage>
</organism>
<dbReference type="AlphaFoldDB" id="A0A9W5QN46"/>
<dbReference type="Proteomes" id="UP000014009">
    <property type="component" value="Unassembled WGS sequence"/>
</dbReference>
<gene>
    <name evidence="1" type="ORF">IGM_06502</name>
</gene>
<reference evidence="1 2" key="1">
    <citation type="submission" date="2012-12" db="EMBL/GenBank/DDBJ databases">
        <title>The Genome Sequence of Bacillus cereus HuB4-4.</title>
        <authorList>
            <consortium name="The Broad Institute Genome Sequencing Platform"/>
            <consortium name="The Broad Institute Genome Sequencing Center for Infectious Disease"/>
            <person name="Feldgarden M."/>
            <person name="Van der Auwera G.A."/>
            <person name="Mahillon J."/>
            <person name="Duprez V."/>
            <person name="Timmery S."/>
            <person name="Mattelet C."/>
            <person name="Dierick K."/>
            <person name="Sun M."/>
            <person name="Yu Z."/>
            <person name="Zhu L."/>
            <person name="Hu X."/>
            <person name="Shank E.B."/>
            <person name="Swiecicka I."/>
            <person name="Hansen B.M."/>
            <person name="Andrup L."/>
            <person name="Walker B."/>
            <person name="Young S.K."/>
            <person name="Zeng Q."/>
            <person name="Gargeya S."/>
            <person name="Fitzgerald M."/>
            <person name="Haas B."/>
            <person name="Abouelleil A."/>
            <person name="Alvarado L."/>
            <person name="Arachchi H.M."/>
            <person name="Berlin A.M."/>
            <person name="Chapman S.B."/>
            <person name="Dewar J."/>
            <person name="Goldberg J."/>
            <person name="Griggs A."/>
            <person name="Gujja S."/>
            <person name="Hansen M."/>
            <person name="Howarth C."/>
            <person name="Imamovic A."/>
            <person name="Larimer J."/>
            <person name="McCowan C."/>
            <person name="Murphy C."/>
            <person name="Neiman D."/>
            <person name="Pearson M."/>
            <person name="Priest M."/>
            <person name="Roberts A."/>
            <person name="Saif S."/>
            <person name="Shea T."/>
            <person name="Sisk P."/>
            <person name="Sykes S."/>
            <person name="Wortman J."/>
            <person name="Nusbaum C."/>
            <person name="Birren B."/>
        </authorList>
    </citation>
    <scope>NUCLEOTIDE SEQUENCE [LARGE SCALE GENOMIC DNA]</scope>
    <source>
        <strain evidence="1 2">HuB4-4</strain>
    </source>
</reference>
<dbReference type="EMBL" id="AHEF01000104">
    <property type="protein sequence ID" value="EOP78895.1"/>
    <property type="molecule type" value="Genomic_DNA"/>
</dbReference>
<proteinExistence type="predicted"/>
<dbReference type="RefSeq" id="WP_016099546.1">
    <property type="nucleotide sequence ID" value="NZ_KB976548.1"/>
</dbReference>
<sequence>MDISLKINKTQDPHNVAIKSISATFKKEWLTSYDYKKQNLLHYQSQKVPEQLFSTQIIKPILYLTKLTHAALYEDHNLVSSFLKKDDVAWKETLKYNEKGGLCIYASVLLYYLLLKTNEVSKNKLSFIQGFYHHEFHENHLFKNMYQNGAFGLHSYILFDGYLIDTTIHQIAFNFYPGEHKEFSFIAETTAGINLYGFKETNKIVHKYAKKIARESNMTTEEWIEYHQSRMNEYLLTRI</sequence>
<name>A0A9W5QN46_BACCE</name>
<evidence type="ECO:0000313" key="2">
    <source>
        <dbReference type="Proteomes" id="UP000014009"/>
    </source>
</evidence>
<accession>A0A9W5QN46</accession>
<evidence type="ECO:0000313" key="1">
    <source>
        <dbReference type="EMBL" id="EOP78895.1"/>
    </source>
</evidence>